<dbReference type="Proteomes" id="UP000562984">
    <property type="component" value="Unassembled WGS sequence"/>
</dbReference>
<keyword evidence="8" id="KW-1185">Reference proteome</keyword>
<comment type="caution">
    <text evidence="7">The sequence shown here is derived from an EMBL/GenBank/DDBJ whole genome shotgun (WGS) entry which is preliminary data.</text>
</comment>
<feature type="binding site" evidence="5">
    <location>
        <position position="40"/>
    </location>
    <ligand>
        <name>S-adenosyl-L-methionine</name>
        <dbReference type="ChEBI" id="CHEBI:59789"/>
    </ligand>
</feature>
<feature type="binding site" evidence="5">
    <location>
        <position position="102"/>
    </location>
    <ligand>
        <name>S-adenosyl-L-methionine</name>
        <dbReference type="ChEBI" id="CHEBI:59789"/>
    </ligand>
</feature>
<keyword evidence="3 5" id="KW-0949">S-adenosyl-L-methionine</keyword>
<evidence type="ECO:0000256" key="3">
    <source>
        <dbReference type="ARBA" id="ARBA00022691"/>
    </source>
</evidence>
<dbReference type="Gene3D" id="3.40.50.150">
    <property type="entry name" value="Vaccinia Virus protein VP39"/>
    <property type="match status" value="1"/>
</dbReference>
<dbReference type="InterPro" id="IPR029063">
    <property type="entry name" value="SAM-dependent_MTases_sf"/>
</dbReference>
<sequence length="185" mass="20510">MSAGGESRRAWGWHPLTDSWARRVVAEADVGEGDVVVDLGAGAGALAAPLLRAGARVTAVELHRRRAEQLRRRFGDNENFRLLVTDAAAFRLPQRPFRVVASVPYSSASAIVRRLLARDSLLVQADIVVQRQFARRVVEGGLNARGQGRFRGEIVRPLPRSAFRPPPRVDSVLLRISRGRPPRRR</sequence>
<dbReference type="AlphaFoldDB" id="A0A849A8V3"/>
<protein>
    <submittedName>
        <fullName evidence="7">Methyltransferase domain-containing protein</fullName>
    </submittedName>
</protein>
<reference evidence="7 8" key="1">
    <citation type="submission" date="2020-05" db="EMBL/GenBank/DDBJ databases">
        <title>Nakamurella sp. DB0629 isolated from air conditioner.</title>
        <authorList>
            <person name="Kim D.H."/>
            <person name="Kim D.-U."/>
        </authorList>
    </citation>
    <scope>NUCLEOTIDE SEQUENCE [LARGE SCALE GENOMIC DNA]</scope>
    <source>
        <strain evidence="7 8">DB0629</strain>
    </source>
</reference>
<feature type="domain" description="Ribosomal RNA adenine methylase transferase N-terminal" evidence="6">
    <location>
        <begin position="20"/>
        <end position="180"/>
    </location>
</feature>
<dbReference type="InterPro" id="IPR020598">
    <property type="entry name" value="rRNA_Ade_methylase_Trfase_N"/>
</dbReference>
<dbReference type="GO" id="GO:0003723">
    <property type="term" value="F:RNA binding"/>
    <property type="evidence" value="ECO:0007669"/>
    <property type="project" value="UniProtKB-UniRule"/>
</dbReference>
<dbReference type="InterPro" id="IPR001737">
    <property type="entry name" value="KsgA/Erm"/>
</dbReference>
<keyword evidence="4 5" id="KW-0694">RNA-binding</keyword>
<feature type="binding site" evidence="5">
    <location>
        <position position="86"/>
    </location>
    <ligand>
        <name>S-adenosyl-L-methionine</name>
        <dbReference type="ChEBI" id="CHEBI:59789"/>
    </ligand>
</feature>
<keyword evidence="2 5" id="KW-0808">Transferase</keyword>
<feature type="binding site" evidence="5">
    <location>
        <position position="14"/>
    </location>
    <ligand>
        <name>S-adenosyl-L-methionine</name>
        <dbReference type="ChEBI" id="CHEBI:59789"/>
    </ligand>
</feature>
<dbReference type="PANTHER" id="PTHR11727:SF7">
    <property type="entry name" value="DIMETHYLADENOSINE TRANSFERASE-RELATED"/>
    <property type="match status" value="1"/>
</dbReference>
<proteinExistence type="inferred from homology"/>
<dbReference type="SMART" id="SM00650">
    <property type="entry name" value="rADc"/>
    <property type="match status" value="1"/>
</dbReference>
<feature type="binding site" evidence="5">
    <location>
        <position position="16"/>
    </location>
    <ligand>
        <name>S-adenosyl-L-methionine</name>
        <dbReference type="ChEBI" id="CHEBI:59789"/>
    </ligand>
</feature>
<dbReference type="SUPFAM" id="SSF53335">
    <property type="entry name" value="S-adenosyl-L-methionine-dependent methyltransferases"/>
    <property type="match status" value="1"/>
</dbReference>
<evidence type="ECO:0000259" key="6">
    <source>
        <dbReference type="SMART" id="SM00650"/>
    </source>
</evidence>
<evidence type="ECO:0000256" key="5">
    <source>
        <dbReference type="PROSITE-ProRule" id="PRU01026"/>
    </source>
</evidence>
<evidence type="ECO:0000256" key="1">
    <source>
        <dbReference type="ARBA" id="ARBA00022603"/>
    </source>
</evidence>
<keyword evidence="1 5" id="KW-0489">Methyltransferase</keyword>
<evidence type="ECO:0000313" key="8">
    <source>
        <dbReference type="Proteomes" id="UP000562984"/>
    </source>
</evidence>
<evidence type="ECO:0000256" key="4">
    <source>
        <dbReference type="ARBA" id="ARBA00022884"/>
    </source>
</evidence>
<gene>
    <name evidence="7" type="ORF">HKD39_10035</name>
</gene>
<dbReference type="PROSITE" id="PS51689">
    <property type="entry name" value="SAM_RNA_A_N6_MT"/>
    <property type="match status" value="1"/>
</dbReference>
<dbReference type="GO" id="GO:0000179">
    <property type="term" value="F:rRNA (adenine-N6,N6-)-dimethyltransferase activity"/>
    <property type="evidence" value="ECO:0007669"/>
    <property type="project" value="UniProtKB-UniRule"/>
</dbReference>
<dbReference type="RefSeq" id="WP_171199749.1">
    <property type="nucleotide sequence ID" value="NZ_JABEND010000005.1"/>
</dbReference>
<accession>A0A849A8V3</accession>
<evidence type="ECO:0000256" key="2">
    <source>
        <dbReference type="ARBA" id="ARBA00022679"/>
    </source>
</evidence>
<feature type="binding site" evidence="5">
    <location>
        <position position="61"/>
    </location>
    <ligand>
        <name>S-adenosyl-L-methionine</name>
        <dbReference type="ChEBI" id="CHEBI:59789"/>
    </ligand>
</feature>
<dbReference type="Pfam" id="PF00398">
    <property type="entry name" value="RrnaAD"/>
    <property type="match status" value="1"/>
</dbReference>
<dbReference type="EMBL" id="JABEND010000005">
    <property type="protein sequence ID" value="NNG36046.1"/>
    <property type="molecule type" value="Genomic_DNA"/>
</dbReference>
<organism evidence="7 8">
    <name type="scientific">Nakamurella aerolata</name>
    <dbReference type="NCBI Taxonomy" id="1656892"/>
    <lineage>
        <taxon>Bacteria</taxon>
        <taxon>Bacillati</taxon>
        <taxon>Actinomycetota</taxon>
        <taxon>Actinomycetes</taxon>
        <taxon>Nakamurellales</taxon>
        <taxon>Nakamurellaceae</taxon>
        <taxon>Nakamurella</taxon>
    </lineage>
</organism>
<dbReference type="PANTHER" id="PTHR11727">
    <property type="entry name" value="DIMETHYLADENOSINE TRANSFERASE"/>
    <property type="match status" value="1"/>
</dbReference>
<comment type="similarity">
    <text evidence="5">Belongs to the class I-like SAM-binding methyltransferase superfamily. rRNA adenine N(6)-methyltransferase family.</text>
</comment>
<evidence type="ECO:0000313" key="7">
    <source>
        <dbReference type="EMBL" id="NNG36046.1"/>
    </source>
</evidence>
<name>A0A849A8V3_9ACTN</name>